<evidence type="ECO:0000256" key="2">
    <source>
        <dbReference type="SAM" id="Phobius"/>
    </source>
</evidence>
<evidence type="ECO:0000259" key="3">
    <source>
        <dbReference type="Pfam" id="PF17171"/>
    </source>
</evidence>
<feature type="transmembrane region" description="Helical" evidence="2">
    <location>
        <begin position="85"/>
        <end position="106"/>
    </location>
</feature>
<dbReference type="EMBL" id="PZQS01000013">
    <property type="protein sequence ID" value="PVD20240.1"/>
    <property type="molecule type" value="Genomic_DNA"/>
</dbReference>
<accession>A0A2T7NGE8</accession>
<comment type="caution">
    <text evidence="4">The sequence shown here is derived from an EMBL/GenBank/DDBJ whole genome shotgun (WGS) entry which is preliminary data.</text>
</comment>
<dbReference type="STRING" id="400727.A0A2T7NGE8"/>
<dbReference type="OrthoDB" id="5835136at2759"/>
<feature type="transmembrane region" description="Helical" evidence="2">
    <location>
        <begin position="194"/>
        <end position="214"/>
    </location>
</feature>
<dbReference type="InterPro" id="IPR050931">
    <property type="entry name" value="Mito_Protein_Transport_Metaxin"/>
</dbReference>
<feature type="transmembrane region" description="Helical" evidence="2">
    <location>
        <begin position="29"/>
        <end position="53"/>
    </location>
</feature>
<feature type="compositionally biased region" description="Basic and acidic residues" evidence="1">
    <location>
        <begin position="250"/>
        <end position="267"/>
    </location>
</feature>
<keyword evidence="2" id="KW-0812">Transmembrane</keyword>
<keyword evidence="2" id="KW-1133">Transmembrane helix</keyword>
<keyword evidence="5" id="KW-1185">Reference proteome</keyword>
<feature type="transmembrane region" description="Helical" evidence="2">
    <location>
        <begin position="282"/>
        <end position="302"/>
    </location>
</feature>
<evidence type="ECO:0000313" key="5">
    <source>
        <dbReference type="Proteomes" id="UP000245119"/>
    </source>
</evidence>
<gene>
    <name evidence="4" type="ORF">C0Q70_20736</name>
</gene>
<feature type="compositionally biased region" description="Acidic residues" evidence="1">
    <location>
        <begin position="338"/>
        <end position="348"/>
    </location>
</feature>
<dbReference type="AlphaFoldDB" id="A0A2T7NGE8"/>
<feature type="domain" description="Metaxin glutathione S-transferase" evidence="3">
    <location>
        <begin position="201"/>
        <end position="240"/>
    </location>
</feature>
<evidence type="ECO:0000313" key="4">
    <source>
        <dbReference type="EMBL" id="PVD20240.1"/>
    </source>
</evidence>
<feature type="transmembrane region" description="Helical" evidence="2">
    <location>
        <begin position="169"/>
        <end position="188"/>
    </location>
</feature>
<feature type="transmembrane region" description="Helical" evidence="2">
    <location>
        <begin position="113"/>
        <end position="135"/>
    </location>
</feature>
<dbReference type="Proteomes" id="UP000245119">
    <property type="component" value="Linkage Group LG13"/>
</dbReference>
<dbReference type="Pfam" id="PF17171">
    <property type="entry name" value="GST_C_6"/>
    <property type="match status" value="1"/>
</dbReference>
<dbReference type="PANTHER" id="PTHR12289">
    <property type="entry name" value="METAXIN RELATED"/>
    <property type="match status" value="1"/>
</dbReference>
<reference evidence="4 5" key="1">
    <citation type="submission" date="2018-04" db="EMBL/GenBank/DDBJ databases">
        <title>The genome of golden apple snail Pomacea canaliculata provides insight into stress tolerance and invasive adaptation.</title>
        <authorList>
            <person name="Liu C."/>
            <person name="Liu B."/>
            <person name="Ren Y."/>
            <person name="Zhang Y."/>
            <person name="Wang H."/>
            <person name="Li S."/>
            <person name="Jiang F."/>
            <person name="Yin L."/>
            <person name="Zhang G."/>
            <person name="Qian W."/>
            <person name="Fan W."/>
        </authorList>
    </citation>
    <scope>NUCLEOTIDE SEQUENCE [LARGE SCALE GENOMIC DNA]</scope>
    <source>
        <strain evidence="4">SZHN2017</strain>
        <tissue evidence="4">Muscle</tissue>
    </source>
</reference>
<proteinExistence type="predicted"/>
<feature type="transmembrane region" description="Helical" evidence="2">
    <location>
        <begin position="141"/>
        <end position="162"/>
    </location>
</feature>
<dbReference type="GO" id="GO:0007005">
    <property type="term" value="P:mitochondrion organization"/>
    <property type="evidence" value="ECO:0007669"/>
    <property type="project" value="TreeGrafter"/>
</dbReference>
<dbReference type="GO" id="GO:0001401">
    <property type="term" value="C:SAM complex"/>
    <property type="evidence" value="ECO:0007669"/>
    <property type="project" value="TreeGrafter"/>
</dbReference>
<feature type="transmembrane region" description="Helical" evidence="2">
    <location>
        <begin position="60"/>
        <end position="79"/>
    </location>
</feature>
<protein>
    <recommendedName>
        <fullName evidence="3">Metaxin glutathione S-transferase domain-containing protein</fullName>
    </recommendedName>
</protein>
<feature type="region of interest" description="Disordered" evidence="1">
    <location>
        <begin position="315"/>
        <end position="348"/>
    </location>
</feature>
<name>A0A2T7NGE8_POMCA</name>
<dbReference type="InterPro" id="IPR033468">
    <property type="entry name" value="Metaxin_GST"/>
</dbReference>
<evidence type="ECO:0000256" key="1">
    <source>
        <dbReference type="SAM" id="MobiDB-lite"/>
    </source>
</evidence>
<dbReference type="PANTHER" id="PTHR12289:SF41">
    <property type="entry name" value="FAILED AXON CONNECTIONS-RELATED"/>
    <property type="match status" value="1"/>
</dbReference>
<keyword evidence="2" id="KW-0472">Membrane</keyword>
<sequence>MFALCLDLQRSQGVSEFAVLQAGKPGVHVWQTVGTVLTLGAALTVGTVLTLGAALTVGTVLTLGAALTVGTVLTLGAALTVGTVLTLGAALTVGTVLTLGAALTVGTVLTLGAALTVGTVLTLGAALTVGTVLTLDAALTVVGTVLTLGAALTVGTVLTLGAALTVGTVLTLGAALTGGTVLTLGAALTGGTVLTLGAALTVDAIMFGYLAPILKAPLPSNQLQTHLKQCDNLVNFINEILQRYFPPNRPETEARHQKEDEGRRTDISTDDAEFPHKRRNMILAAIFAITAMLGYAFMSGLIQLHVVEYQQTQTAWSESSTKRSNKDQPSGDSAPDPLFEEQQNENQQ</sequence>
<organism evidence="4 5">
    <name type="scientific">Pomacea canaliculata</name>
    <name type="common">Golden apple snail</name>
    <dbReference type="NCBI Taxonomy" id="400727"/>
    <lineage>
        <taxon>Eukaryota</taxon>
        <taxon>Metazoa</taxon>
        <taxon>Spiralia</taxon>
        <taxon>Lophotrochozoa</taxon>
        <taxon>Mollusca</taxon>
        <taxon>Gastropoda</taxon>
        <taxon>Caenogastropoda</taxon>
        <taxon>Architaenioglossa</taxon>
        <taxon>Ampullarioidea</taxon>
        <taxon>Ampullariidae</taxon>
        <taxon>Pomacea</taxon>
    </lineage>
</organism>
<feature type="region of interest" description="Disordered" evidence="1">
    <location>
        <begin position="247"/>
        <end position="272"/>
    </location>
</feature>